<accession>A0A1G7N9A2</accession>
<evidence type="ECO:0000256" key="6">
    <source>
        <dbReference type="ARBA" id="ARBA00022605"/>
    </source>
</evidence>
<keyword evidence="9 10" id="KW-0413">Isomerase</keyword>
<keyword evidence="6 10" id="KW-0028">Amino-acid biosynthesis</keyword>
<evidence type="ECO:0000313" key="12">
    <source>
        <dbReference type="EMBL" id="SDF70638.1"/>
    </source>
</evidence>
<comment type="similarity">
    <text evidence="3 10">Belongs to the TrpF family.</text>
</comment>
<dbReference type="RefSeq" id="WP_092367755.1">
    <property type="nucleotide sequence ID" value="NZ_FNBM01000004.1"/>
</dbReference>
<evidence type="ECO:0000256" key="2">
    <source>
        <dbReference type="ARBA" id="ARBA00004664"/>
    </source>
</evidence>
<keyword evidence="8 10" id="KW-0057">Aromatic amino acid biosynthesis</keyword>
<comment type="catalytic activity">
    <reaction evidence="1 10">
        <text>N-(5-phospho-beta-D-ribosyl)anthranilate = 1-(2-carboxyphenylamino)-1-deoxy-D-ribulose 5-phosphate</text>
        <dbReference type="Rhea" id="RHEA:21540"/>
        <dbReference type="ChEBI" id="CHEBI:18277"/>
        <dbReference type="ChEBI" id="CHEBI:58613"/>
        <dbReference type="EC" id="5.3.1.24"/>
    </reaction>
</comment>
<dbReference type="InterPro" id="IPR001240">
    <property type="entry name" value="PRAI_dom"/>
</dbReference>
<dbReference type="EC" id="5.3.1.24" evidence="4 10"/>
<sequence length="210" mass="21941">MSVVRCKICGITRLEDALAAVAAGADAIGLVFYARSPRSVSIEQARSIVAGLPPFVTTVGLFVDMPQAEIEQVLAAVPLDLLQFHGDESAADCDALKRPYIKALRVRAQDDVTALVDAYPDARAVLLDTFVDGVPGGTGQAFDWALVPARLGKPVILAGGLTPENVAAAIAQVQPYAVDVSGGVELAKGIKDAAKVKDFVRAVRTVEGSM</sequence>
<proteinExistence type="inferred from homology"/>
<evidence type="ECO:0000256" key="9">
    <source>
        <dbReference type="ARBA" id="ARBA00023235"/>
    </source>
</evidence>
<organism evidence="12 13">
    <name type="scientific">Phytopseudomonas seleniipraecipitans</name>
    <dbReference type="NCBI Taxonomy" id="640205"/>
    <lineage>
        <taxon>Bacteria</taxon>
        <taxon>Pseudomonadati</taxon>
        <taxon>Pseudomonadota</taxon>
        <taxon>Gammaproteobacteria</taxon>
        <taxon>Pseudomonadales</taxon>
        <taxon>Pseudomonadaceae</taxon>
        <taxon>Phytopseudomonas</taxon>
    </lineage>
</organism>
<dbReference type="FunFam" id="3.20.20.70:FF:000075">
    <property type="entry name" value="Tryptophan biosynthesis protein TRP1"/>
    <property type="match status" value="1"/>
</dbReference>
<gene>
    <name evidence="10" type="primary">trpF</name>
    <name evidence="12" type="ORF">SAMN05216381_2195</name>
</gene>
<evidence type="ECO:0000256" key="7">
    <source>
        <dbReference type="ARBA" id="ARBA00022822"/>
    </source>
</evidence>
<dbReference type="Proteomes" id="UP000243378">
    <property type="component" value="Unassembled WGS sequence"/>
</dbReference>
<comment type="pathway">
    <text evidence="2 10">Amino-acid biosynthesis; L-tryptophan biosynthesis; L-tryptophan from chorismate: step 3/5.</text>
</comment>
<evidence type="ECO:0000256" key="1">
    <source>
        <dbReference type="ARBA" id="ARBA00001164"/>
    </source>
</evidence>
<keyword evidence="7 10" id="KW-0822">Tryptophan biosynthesis</keyword>
<evidence type="ECO:0000256" key="10">
    <source>
        <dbReference type="HAMAP-Rule" id="MF_00135"/>
    </source>
</evidence>
<name>A0A1G7N9A2_9GAMM</name>
<dbReference type="PANTHER" id="PTHR42894:SF1">
    <property type="entry name" value="N-(5'-PHOSPHORIBOSYL)ANTHRANILATE ISOMERASE"/>
    <property type="match status" value="1"/>
</dbReference>
<dbReference type="UniPathway" id="UPA00035">
    <property type="reaction ID" value="UER00042"/>
</dbReference>
<dbReference type="InterPro" id="IPR013785">
    <property type="entry name" value="Aldolase_TIM"/>
</dbReference>
<dbReference type="NCBIfam" id="NF002298">
    <property type="entry name" value="PRK01222.1-4"/>
    <property type="match status" value="1"/>
</dbReference>
<dbReference type="CDD" id="cd00405">
    <property type="entry name" value="PRAI"/>
    <property type="match status" value="1"/>
</dbReference>
<evidence type="ECO:0000256" key="4">
    <source>
        <dbReference type="ARBA" id="ARBA00012572"/>
    </source>
</evidence>
<dbReference type="STRING" id="640205.SAMN05216381_2195"/>
<evidence type="ECO:0000256" key="8">
    <source>
        <dbReference type="ARBA" id="ARBA00023141"/>
    </source>
</evidence>
<dbReference type="EMBL" id="FNBM01000004">
    <property type="protein sequence ID" value="SDF70638.1"/>
    <property type="molecule type" value="Genomic_DNA"/>
</dbReference>
<feature type="domain" description="N-(5'phosphoribosyl) anthranilate isomerase (PRAI)" evidence="11">
    <location>
        <begin position="7"/>
        <end position="201"/>
    </location>
</feature>
<dbReference type="InterPro" id="IPR011060">
    <property type="entry name" value="RibuloseP-bd_barrel"/>
</dbReference>
<dbReference type="Gene3D" id="3.20.20.70">
    <property type="entry name" value="Aldolase class I"/>
    <property type="match status" value="1"/>
</dbReference>
<dbReference type="GO" id="GO:0000162">
    <property type="term" value="P:L-tryptophan biosynthetic process"/>
    <property type="evidence" value="ECO:0007669"/>
    <property type="project" value="UniProtKB-UniRule"/>
</dbReference>
<dbReference type="PANTHER" id="PTHR42894">
    <property type="entry name" value="N-(5'-PHOSPHORIBOSYL)ANTHRANILATE ISOMERASE"/>
    <property type="match status" value="1"/>
</dbReference>
<evidence type="ECO:0000259" key="11">
    <source>
        <dbReference type="Pfam" id="PF00697"/>
    </source>
</evidence>
<dbReference type="GO" id="GO:0004640">
    <property type="term" value="F:phosphoribosylanthranilate isomerase activity"/>
    <property type="evidence" value="ECO:0007669"/>
    <property type="project" value="UniProtKB-UniRule"/>
</dbReference>
<dbReference type="SUPFAM" id="SSF51366">
    <property type="entry name" value="Ribulose-phoshate binding barrel"/>
    <property type="match status" value="1"/>
</dbReference>
<evidence type="ECO:0000256" key="5">
    <source>
        <dbReference type="ARBA" id="ARBA00022272"/>
    </source>
</evidence>
<dbReference type="Pfam" id="PF00697">
    <property type="entry name" value="PRAI"/>
    <property type="match status" value="1"/>
</dbReference>
<evidence type="ECO:0000313" key="13">
    <source>
        <dbReference type="Proteomes" id="UP000243378"/>
    </source>
</evidence>
<protein>
    <recommendedName>
        <fullName evidence="5 10">N-(5'-phosphoribosyl)anthranilate isomerase</fullName>
        <shortName evidence="10">PRAI</shortName>
        <ecNumber evidence="4 10">5.3.1.24</ecNumber>
    </recommendedName>
</protein>
<reference evidence="12 13" key="1">
    <citation type="submission" date="2016-10" db="EMBL/GenBank/DDBJ databases">
        <authorList>
            <person name="de Groot N.N."/>
        </authorList>
    </citation>
    <scope>NUCLEOTIDE SEQUENCE [LARGE SCALE GENOMIC DNA]</scope>
    <source>
        <strain evidence="12 13">LMG 25475</strain>
    </source>
</reference>
<dbReference type="OrthoDB" id="9796196at2"/>
<dbReference type="InterPro" id="IPR044643">
    <property type="entry name" value="TrpF_fam"/>
</dbReference>
<dbReference type="HAMAP" id="MF_00135">
    <property type="entry name" value="PRAI"/>
    <property type="match status" value="1"/>
</dbReference>
<evidence type="ECO:0000256" key="3">
    <source>
        <dbReference type="ARBA" id="ARBA00007571"/>
    </source>
</evidence>
<dbReference type="AlphaFoldDB" id="A0A1G7N9A2"/>
<dbReference type="NCBIfam" id="NF002299">
    <property type="entry name" value="PRK01222.1-6"/>
    <property type="match status" value="1"/>
</dbReference>